<evidence type="ECO:0000313" key="3">
    <source>
        <dbReference type="Proteomes" id="UP001517367"/>
    </source>
</evidence>
<dbReference type="RefSeq" id="WP_138728442.1">
    <property type="nucleotide sequence ID" value="NZ_SRMP02000023.1"/>
</dbReference>
<evidence type="ECO:0000313" key="2">
    <source>
        <dbReference type="EMBL" id="MFN0292394.1"/>
    </source>
</evidence>
<proteinExistence type="predicted"/>
<keyword evidence="1" id="KW-0812">Transmembrane</keyword>
<name>A0ABW9JL56_9SPHI</name>
<reference evidence="2 3" key="1">
    <citation type="submission" date="2024-12" db="EMBL/GenBank/DDBJ databases">
        <authorList>
            <person name="Hu S."/>
        </authorList>
    </citation>
    <scope>NUCLEOTIDE SEQUENCE [LARGE SCALE GENOMIC DNA]</scope>
    <source>
        <strain evidence="2 3">P-25</strain>
    </source>
</reference>
<keyword evidence="3" id="KW-1185">Reference proteome</keyword>
<evidence type="ECO:0000256" key="1">
    <source>
        <dbReference type="SAM" id="Phobius"/>
    </source>
</evidence>
<keyword evidence="1" id="KW-0472">Membrane</keyword>
<accession>A0ABW9JL56</accession>
<gene>
    <name evidence="2" type="ORF">E5L68_013390</name>
</gene>
<dbReference type="Proteomes" id="UP001517367">
    <property type="component" value="Unassembled WGS sequence"/>
</dbReference>
<feature type="transmembrane region" description="Helical" evidence="1">
    <location>
        <begin position="77"/>
        <end position="94"/>
    </location>
</feature>
<protein>
    <recommendedName>
        <fullName evidence="4">Competence protein</fullName>
    </recommendedName>
</protein>
<evidence type="ECO:0008006" key="4">
    <source>
        <dbReference type="Google" id="ProtNLM"/>
    </source>
</evidence>
<sequence>MQKKLLHLVGSRFDTLKNRAETRLNIQKHKTLGTLWHLLASLLTNTAIIFAFLLVIFLIIATLSFSLSIFLGSHIKGFMAATFCLTLLFLIPIWKRNALKRYLVGIGIAQYFEKRNYRVTKK</sequence>
<organism evidence="2 3">
    <name type="scientific">Pedobacter helvus</name>
    <dbReference type="NCBI Taxonomy" id="2563444"/>
    <lineage>
        <taxon>Bacteria</taxon>
        <taxon>Pseudomonadati</taxon>
        <taxon>Bacteroidota</taxon>
        <taxon>Sphingobacteriia</taxon>
        <taxon>Sphingobacteriales</taxon>
        <taxon>Sphingobacteriaceae</taxon>
        <taxon>Pedobacter</taxon>
    </lineage>
</organism>
<comment type="caution">
    <text evidence="2">The sequence shown here is derived from an EMBL/GenBank/DDBJ whole genome shotgun (WGS) entry which is preliminary data.</text>
</comment>
<dbReference type="EMBL" id="SRMP02000023">
    <property type="protein sequence ID" value="MFN0292394.1"/>
    <property type="molecule type" value="Genomic_DNA"/>
</dbReference>
<feature type="transmembrane region" description="Helical" evidence="1">
    <location>
        <begin position="38"/>
        <end position="71"/>
    </location>
</feature>
<keyword evidence="1" id="KW-1133">Transmembrane helix</keyword>